<accession>A0A250J7M3</accession>
<evidence type="ECO:0000313" key="1">
    <source>
        <dbReference type="EMBL" id="ATB39919.1"/>
    </source>
</evidence>
<sequence>MQNLYLVTPNRKIITRLQLRNVPWFCPFKGMDALHD</sequence>
<name>A0A250J7M3_9BACT</name>
<organism evidence="1 2">
    <name type="scientific">Cystobacter fuscus</name>
    <dbReference type="NCBI Taxonomy" id="43"/>
    <lineage>
        <taxon>Bacteria</taxon>
        <taxon>Pseudomonadati</taxon>
        <taxon>Myxococcota</taxon>
        <taxon>Myxococcia</taxon>
        <taxon>Myxococcales</taxon>
        <taxon>Cystobacterineae</taxon>
        <taxon>Archangiaceae</taxon>
        <taxon>Cystobacter</taxon>
    </lineage>
</organism>
<dbReference type="KEGG" id="cfus:CYFUS_005367"/>
<protein>
    <submittedName>
        <fullName evidence="1">Uncharacterized protein</fullName>
    </submittedName>
</protein>
<gene>
    <name evidence="1" type="ORF">CYFUS_005367</name>
</gene>
<dbReference type="AlphaFoldDB" id="A0A250J7M3"/>
<dbReference type="EMBL" id="CP022098">
    <property type="protein sequence ID" value="ATB39919.1"/>
    <property type="molecule type" value="Genomic_DNA"/>
</dbReference>
<proteinExistence type="predicted"/>
<reference evidence="1 2" key="1">
    <citation type="submission" date="2017-06" db="EMBL/GenBank/DDBJ databases">
        <title>Sequencing and comparative analysis of myxobacterial genomes.</title>
        <authorList>
            <person name="Rupp O."/>
            <person name="Goesmann A."/>
            <person name="Sogaard-Andersen L."/>
        </authorList>
    </citation>
    <scope>NUCLEOTIDE SEQUENCE [LARGE SCALE GENOMIC DNA]</scope>
    <source>
        <strain evidence="1 2">DSM 52655</strain>
    </source>
</reference>
<evidence type="ECO:0000313" key="2">
    <source>
        <dbReference type="Proteomes" id="UP000217257"/>
    </source>
</evidence>
<dbReference type="Proteomes" id="UP000217257">
    <property type="component" value="Chromosome"/>
</dbReference>